<evidence type="ECO:0000256" key="2">
    <source>
        <dbReference type="ARBA" id="ARBA00022490"/>
    </source>
</evidence>
<name>A0A646HI49_9BACT</name>
<keyword evidence="2 8" id="KW-0963">Cytoplasm</keyword>
<dbReference type="GO" id="GO:0006400">
    <property type="term" value="P:tRNA modification"/>
    <property type="evidence" value="ECO:0007669"/>
    <property type="project" value="UniProtKB-UniRule"/>
</dbReference>
<comment type="caution">
    <text evidence="9">The sequence shown here is derived from an EMBL/GenBank/DDBJ whole genome shotgun (WGS) entry which is preliminary data.</text>
</comment>
<keyword evidence="4 8" id="KW-0819">tRNA processing</keyword>
<comment type="subcellular location">
    <subcellularLocation>
        <location evidence="1 8">Cytoplasm</location>
    </subcellularLocation>
</comment>
<comment type="function">
    <text evidence="8">Ligates lysine onto the cytidine present at position 34 of the AUA codon-specific tRNA(Ile) that contains the anticodon CAU, in an ATP-dependent manner. Cytidine is converted to lysidine, thus changing the amino acid specificity of the tRNA from methionine to isoleucine.</text>
</comment>
<dbReference type="AlphaFoldDB" id="A0A646HI49"/>
<dbReference type="Gene3D" id="3.50.40.10">
    <property type="entry name" value="Phenylalanyl-trna Synthetase, Chain B, domain 3"/>
    <property type="match status" value="1"/>
</dbReference>
<dbReference type="Proteomes" id="UP000420635">
    <property type="component" value="Unassembled WGS sequence"/>
</dbReference>
<protein>
    <recommendedName>
        <fullName evidence="8">tRNA(Ile)-lysidine synthase</fullName>
        <ecNumber evidence="8">6.3.4.19</ecNumber>
    </recommendedName>
    <alternativeName>
        <fullName evidence="8">tRNA(Ile)-2-lysyl-cytidine synthase</fullName>
    </alternativeName>
    <alternativeName>
        <fullName evidence="8">tRNA(Ile)-lysidine synthetase</fullName>
    </alternativeName>
</protein>
<evidence type="ECO:0000256" key="7">
    <source>
        <dbReference type="ARBA" id="ARBA00048539"/>
    </source>
</evidence>
<dbReference type="InterPro" id="IPR012796">
    <property type="entry name" value="Lysidine-tRNA-synth_C"/>
</dbReference>
<dbReference type="SMART" id="SM00977">
    <property type="entry name" value="TilS_C"/>
    <property type="match status" value="1"/>
</dbReference>
<dbReference type="InterPro" id="IPR011063">
    <property type="entry name" value="TilS/TtcA_N"/>
</dbReference>
<dbReference type="PANTHER" id="PTHR43033">
    <property type="entry name" value="TRNA(ILE)-LYSIDINE SYNTHASE-RELATED"/>
    <property type="match status" value="1"/>
</dbReference>
<dbReference type="EMBL" id="VZBQ01000118">
    <property type="protein sequence ID" value="MQN90220.1"/>
    <property type="molecule type" value="Genomic_DNA"/>
</dbReference>
<gene>
    <name evidence="8 9" type="primary">tilS</name>
    <name evidence="9" type="ORF">F7D59_10265</name>
</gene>
<dbReference type="HAMAP" id="MF_01161">
    <property type="entry name" value="tRNA_Ile_lys_synt"/>
    <property type="match status" value="1"/>
</dbReference>
<dbReference type="InterPro" id="IPR012094">
    <property type="entry name" value="tRNA_Ile_lys_synt"/>
</dbReference>
<evidence type="ECO:0000313" key="9">
    <source>
        <dbReference type="EMBL" id="MQN90220.1"/>
    </source>
</evidence>
<dbReference type="PANTHER" id="PTHR43033:SF1">
    <property type="entry name" value="TRNA(ILE)-LYSIDINE SYNTHASE-RELATED"/>
    <property type="match status" value="1"/>
</dbReference>
<dbReference type="EC" id="6.3.4.19" evidence="8"/>
<dbReference type="InterPro" id="IPR014729">
    <property type="entry name" value="Rossmann-like_a/b/a_fold"/>
</dbReference>
<dbReference type="SUPFAM" id="SSF52402">
    <property type="entry name" value="Adenine nucleotide alpha hydrolases-like"/>
    <property type="match status" value="1"/>
</dbReference>
<dbReference type="Pfam" id="PF01171">
    <property type="entry name" value="ATP_bind_3"/>
    <property type="match status" value="1"/>
</dbReference>
<evidence type="ECO:0000256" key="1">
    <source>
        <dbReference type="ARBA" id="ARBA00004496"/>
    </source>
</evidence>
<dbReference type="NCBIfam" id="TIGR02432">
    <property type="entry name" value="lysidine_TilS_N"/>
    <property type="match status" value="1"/>
</dbReference>
<proteinExistence type="inferred from homology"/>
<feature type="binding site" evidence="8">
    <location>
        <begin position="29"/>
        <end position="34"/>
    </location>
    <ligand>
        <name>ATP</name>
        <dbReference type="ChEBI" id="CHEBI:30616"/>
    </ligand>
</feature>
<evidence type="ECO:0000256" key="4">
    <source>
        <dbReference type="ARBA" id="ARBA00022694"/>
    </source>
</evidence>
<reference evidence="10" key="1">
    <citation type="submission" date="2019-09" db="EMBL/GenBank/DDBJ databases">
        <title>Distinct polysaccharide growth profiles of human intestinal Prevotella copri isolates.</title>
        <authorList>
            <person name="Fehlner-Peach H."/>
            <person name="Magnabosco C."/>
            <person name="Raghavan V."/>
            <person name="Scher J.U."/>
            <person name="Tett A."/>
            <person name="Cox L.M."/>
            <person name="Gottsegen C."/>
            <person name="Watters A."/>
            <person name="Wiltshire- Gordon J.D."/>
            <person name="Segata N."/>
            <person name="Bonneau R."/>
            <person name="Littman D.R."/>
        </authorList>
    </citation>
    <scope>NUCLEOTIDE SEQUENCE [LARGE SCALE GENOMIC DNA]</scope>
    <source>
        <strain evidence="10">iP54</strain>
    </source>
</reference>
<organism evidence="9 10">
    <name type="scientific">Segatella copri</name>
    <dbReference type="NCBI Taxonomy" id="165179"/>
    <lineage>
        <taxon>Bacteria</taxon>
        <taxon>Pseudomonadati</taxon>
        <taxon>Bacteroidota</taxon>
        <taxon>Bacteroidia</taxon>
        <taxon>Bacteroidales</taxon>
        <taxon>Prevotellaceae</taxon>
        <taxon>Segatella</taxon>
    </lineage>
</organism>
<dbReference type="RefSeq" id="WP_153112456.1">
    <property type="nucleotide sequence ID" value="NZ_VZAS01000011.1"/>
</dbReference>
<comment type="domain">
    <text evidence="8">The N-terminal region contains the highly conserved SGGXDS motif, predicted to be a P-loop motif involved in ATP binding.</text>
</comment>
<evidence type="ECO:0000256" key="8">
    <source>
        <dbReference type="HAMAP-Rule" id="MF_01161"/>
    </source>
</evidence>
<dbReference type="GO" id="GO:0005524">
    <property type="term" value="F:ATP binding"/>
    <property type="evidence" value="ECO:0007669"/>
    <property type="project" value="UniProtKB-UniRule"/>
</dbReference>
<dbReference type="Gene3D" id="3.40.50.620">
    <property type="entry name" value="HUPs"/>
    <property type="match status" value="1"/>
</dbReference>
<dbReference type="SUPFAM" id="SSF56037">
    <property type="entry name" value="PheT/TilS domain"/>
    <property type="match status" value="1"/>
</dbReference>
<evidence type="ECO:0000313" key="10">
    <source>
        <dbReference type="Proteomes" id="UP000420635"/>
    </source>
</evidence>
<keyword evidence="5 8" id="KW-0547">Nucleotide-binding</keyword>
<comment type="similarity">
    <text evidence="8">Belongs to the tRNA(Ile)-lysidine synthase family.</text>
</comment>
<evidence type="ECO:0000256" key="5">
    <source>
        <dbReference type="ARBA" id="ARBA00022741"/>
    </source>
</evidence>
<dbReference type="InterPro" id="IPR012795">
    <property type="entry name" value="tRNA_Ile_lys_synt_N"/>
</dbReference>
<keyword evidence="3 8" id="KW-0436">Ligase</keyword>
<dbReference type="GO" id="GO:0032267">
    <property type="term" value="F:tRNA(Ile)-lysidine synthase activity"/>
    <property type="evidence" value="ECO:0007669"/>
    <property type="project" value="UniProtKB-EC"/>
</dbReference>
<comment type="catalytic activity">
    <reaction evidence="7 8">
        <text>cytidine(34) in tRNA(Ile2) + L-lysine + ATP = lysidine(34) in tRNA(Ile2) + AMP + diphosphate + H(+)</text>
        <dbReference type="Rhea" id="RHEA:43744"/>
        <dbReference type="Rhea" id="RHEA-COMP:10625"/>
        <dbReference type="Rhea" id="RHEA-COMP:10670"/>
        <dbReference type="ChEBI" id="CHEBI:15378"/>
        <dbReference type="ChEBI" id="CHEBI:30616"/>
        <dbReference type="ChEBI" id="CHEBI:32551"/>
        <dbReference type="ChEBI" id="CHEBI:33019"/>
        <dbReference type="ChEBI" id="CHEBI:82748"/>
        <dbReference type="ChEBI" id="CHEBI:83665"/>
        <dbReference type="ChEBI" id="CHEBI:456215"/>
        <dbReference type="EC" id="6.3.4.19"/>
    </reaction>
</comment>
<keyword evidence="6 8" id="KW-0067">ATP-binding</keyword>
<sequence>MNKIENIVKKYIIHHGMFKWQTPYIVALSGGADSVALLLILKNIGLNISAAHCNFHLRGEESDRDEQFCVNLCQQQGISLSRIHFDTYAYAHLHKVSIEMAARNLRYSYFAQLVKDLHAGGICVAHHRDDNVETLLLNLLRGSGVDGLAGIAPKNGNILRPLLCISRQDILQYLKEKKQDFVTDSTNLEDDALRNKIRHHVVPLLESINPAASENIALSAKYIRQAKSILESMDSISTTDSNRKVIYIPKVSVMNAPSPEFMLHKELGRYGFHGNVIDDICESLFSQDRGVGKIWKNEDYMIVIDREQLLISNIKDLNNIQEQRAFRLPEEGIYNMDEGTQIKIRIFSHMGDFMPSKESQCITLDAEKVSFPLTYRLVKEGDRFHPFGMKGSKLLSDYMTDRKFDYIQKKTQHVLTDSKGEIIWLIGERTSEKTKITEATKKILEVIIK</sequence>
<dbReference type="InterPro" id="IPR020825">
    <property type="entry name" value="Phe-tRNA_synthase-like_B3/B4"/>
</dbReference>
<evidence type="ECO:0000256" key="6">
    <source>
        <dbReference type="ARBA" id="ARBA00022840"/>
    </source>
</evidence>
<dbReference type="GO" id="GO:0005737">
    <property type="term" value="C:cytoplasm"/>
    <property type="evidence" value="ECO:0007669"/>
    <property type="project" value="UniProtKB-SubCell"/>
</dbReference>
<evidence type="ECO:0000256" key="3">
    <source>
        <dbReference type="ARBA" id="ARBA00022598"/>
    </source>
</evidence>
<dbReference type="CDD" id="cd01992">
    <property type="entry name" value="TilS_N"/>
    <property type="match status" value="1"/>
</dbReference>
<accession>A0A646HI49</accession>